<dbReference type="Proteomes" id="UP001583280">
    <property type="component" value="Unassembled WGS sequence"/>
</dbReference>
<evidence type="ECO:0000313" key="2">
    <source>
        <dbReference type="EMBL" id="KAL1901214.1"/>
    </source>
</evidence>
<feature type="signal peptide" evidence="1">
    <location>
        <begin position="1"/>
        <end position="20"/>
    </location>
</feature>
<proteinExistence type="predicted"/>
<dbReference type="EMBL" id="JAWDJO010000007">
    <property type="protein sequence ID" value="KAL1901214.1"/>
    <property type="molecule type" value="Genomic_DNA"/>
</dbReference>
<evidence type="ECO:0008006" key="4">
    <source>
        <dbReference type="Google" id="ProtNLM"/>
    </source>
</evidence>
<gene>
    <name evidence="2" type="ORF">Cpir12675_000580</name>
</gene>
<protein>
    <recommendedName>
        <fullName evidence="4">DUF2066 domain-containing protein</fullName>
    </recommendedName>
</protein>
<organism evidence="2 3">
    <name type="scientific">Ceratocystis pirilliformis</name>
    <dbReference type="NCBI Taxonomy" id="259994"/>
    <lineage>
        <taxon>Eukaryota</taxon>
        <taxon>Fungi</taxon>
        <taxon>Dikarya</taxon>
        <taxon>Ascomycota</taxon>
        <taxon>Pezizomycotina</taxon>
        <taxon>Sordariomycetes</taxon>
        <taxon>Hypocreomycetidae</taxon>
        <taxon>Microascales</taxon>
        <taxon>Ceratocystidaceae</taxon>
        <taxon>Ceratocystis</taxon>
    </lineage>
</organism>
<name>A0ABR3ZM45_9PEZI</name>
<keyword evidence="3" id="KW-1185">Reference proteome</keyword>
<evidence type="ECO:0000256" key="1">
    <source>
        <dbReference type="SAM" id="SignalP"/>
    </source>
</evidence>
<accession>A0ABR3ZM45</accession>
<reference evidence="2 3" key="1">
    <citation type="journal article" date="2024" name="IMA Fungus">
        <title>IMA Genome - F19 : A genome assembly and annotation guide to empower mycologists, including annotated draft genome sequences of Ceratocystis pirilliformis, Diaporthe australafricana, Fusarium ophioides, Paecilomyces lecythidis, and Sporothrix stenoceras.</title>
        <authorList>
            <person name="Aylward J."/>
            <person name="Wilson A.M."/>
            <person name="Visagie C.M."/>
            <person name="Spraker J."/>
            <person name="Barnes I."/>
            <person name="Buitendag C."/>
            <person name="Ceriani C."/>
            <person name="Del Mar Angel L."/>
            <person name="du Plessis D."/>
            <person name="Fuchs T."/>
            <person name="Gasser K."/>
            <person name="Kramer D."/>
            <person name="Li W."/>
            <person name="Munsamy K."/>
            <person name="Piso A."/>
            <person name="Price J.L."/>
            <person name="Sonnekus B."/>
            <person name="Thomas C."/>
            <person name="van der Nest A."/>
            <person name="van Dijk A."/>
            <person name="van Heerden A."/>
            <person name="van Vuuren N."/>
            <person name="Yilmaz N."/>
            <person name="Duong T.A."/>
            <person name="van der Merwe N.A."/>
            <person name="Wingfield M.J."/>
            <person name="Wingfield B.D."/>
        </authorList>
    </citation>
    <scope>NUCLEOTIDE SEQUENCE [LARGE SCALE GENOMIC DNA]</scope>
    <source>
        <strain evidence="2 3">CMW 12675</strain>
    </source>
</reference>
<keyword evidence="1" id="KW-0732">Signal</keyword>
<evidence type="ECO:0000313" key="3">
    <source>
        <dbReference type="Proteomes" id="UP001583280"/>
    </source>
</evidence>
<comment type="caution">
    <text evidence="2">The sequence shown here is derived from an EMBL/GenBank/DDBJ whole genome shotgun (WGS) entry which is preliminary data.</text>
</comment>
<sequence>MKFSLYSLSLGFYLFGSAQADILNDKEYDVLEPQPQKYMVFSPELDTSNSQLSMLFFYPEEKVSTVIAAKNDEEAVDDPELSFTEIYNALLKRAKMTSDEIRWLIFDVDKDEEISQLSLNIRQERGLDPKAQVEILPNEEEWKIIMQSEYYMQAVLIIGKQADRIVLRVQESPEWWENIYPSGRIQFFFSPPDNEISTSGDDGETYWLSGDEESALFSRMEEQEAAIWAETFSEAVGGTLTDLAA</sequence>
<feature type="chain" id="PRO_5046263572" description="DUF2066 domain-containing protein" evidence="1">
    <location>
        <begin position="21"/>
        <end position="245"/>
    </location>
</feature>